<evidence type="ECO:0000313" key="2">
    <source>
        <dbReference type="EMBL" id="TGJ78543.1"/>
    </source>
</evidence>
<sequence length="188" mass="21488">MEDFPDKEEFTVPTVKMPDGTYIMDSIVIAREIEKQHPSPPLDIDSPIRQRHADQLSPAWVALRPEILLKVPTQLLKEVNHAYWHRTRSEHVGIPLEQFVQENGGEKAYKAASPHLQNITALLKENDKGPFFNGDTISYVDFAHAGFLVMFRALGEDVFQSLLEATGDPELHLKFLEGLKPWIERDNY</sequence>
<organism evidence="2 3">
    <name type="scientific">Xylaria hypoxylon</name>
    <dbReference type="NCBI Taxonomy" id="37992"/>
    <lineage>
        <taxon>Eukaryota</taxon>
        <taxon>Fungi</taxon>
        <taxon>Dikarya</taxon>
        <taxon>Ascomycota</taxon>
        <taxon>Pezizomycotina</taxon>
        <taxon>Sordariomycetes</taxon>
        <taxon>Xylariomycetidae</taxon>
        <taxon>Xylariales</taxon>
        <taxon>Xylariaceae</taxon>
        <taxon>Xylaria</taxon>
    </lineage>
</organism>
<reference evidence="2 3" key="1">
    <citation type="submission" date="2019-03" db="EMBL/GenBank/DDBJ databases">
        <title>Draft genome sequence of Xylaria hypoxylon DSM 108379, a ubiquitous saprotrophic-parasitic fungi on hardwood.</title>
        <authorList>
            <person name="Buettner E."/>
            <person name="Leonhardt S."/>
            <person name="Gebauer A.M."/>
            <person name="Liers C."/>
            <person name="Hofrichter M."/>
            <person name="Kellner H."/>
        </authorList>
    </citation>
    <scope>NUCLEOTIDE SEQUENCE [LARGE SCALE GENOMIC DNA]</scope>
    <source>
        <strain evidence="2 3">DSM 108379</strain>
    </source>
</reference>
<dbReference type="STRING" id="37992.A0A4Z0YIG7"/>
<dbReference type="InterPro" id="IPR054416">
    <property type="entry name" value="GST_UstS-like_C"/>
</dbReference>
<keyword evidence="3" id="KW-1185">Reference proteome</keyword>
<dbReference type="EMBL" id="SKBN01000378">
    <property type="protein sequence ID" value="TGJ78543.1"/>
    <property type="molecule type" value="Genomic_DNA"/>
</dbReference>
<dbReference type="AlphaFoldDB" id="A0A4Z0YIG7"/>
<comment type="caution">
    <text evidence="2">The sequence shown here is derived from an EMBL/GenBank/DDBJ whole genome shotgun (WGS) entry which is preliminary data.</text>
</comment>
<feature type="domain" description="Glutathione S-transferase UstS-like C-terminal" evidence="1">
    <location>
        <begin position="67"/>
        <end position="155"/>
    </location>
</feature>
<evidence type="ECO:0000259" key="1">
    <source>
        <dbReference type="Pfam" id="PF22041"/>
    </source>
</evidence>
<dbReference type="OrthoDB" id="4951845at2759"/>
<gene>
    <name evidence="2" type="ORF">E0Z10_g10217</name>
</gene>
<evidence type="ECO:0000313" key="3">
    <source>
        <dbReference type="Proteomes" id="UP000297716"/>
    </source>
</evidence>
<proteinExistence type="predicted"/>
<dbReference type="SUPFAM" id="SSF47616">
    <property type="entry name" value="GST C-terminal domain-like"/>
    <property type="match status" value="1"/>
</dbReference>
<protein>
    <recommendedName>
        <fullName evidence="1">Glutathione S-transferase UstS-like C-terminal domain-containing protein</fullName>
    </recommendedName>
</protein>
<dbReference type="Gene3D" id="3.40.30.10">
    <property type="entry name" value="Glutaredoxin"/>
    <property type="match status" value="1"/>
</dbReference>
<dbReference type="Pfam" id="PF22041">
    <property type="entry name" value="GST_C_7"/>
    <property type="match status" value="1"/>
</dbReference>
<accession>A0A4Z0YIG7</accession>
<name>A0A4Z0YIG7_9PEZI</name>
<dbReference type="InterPro" id="IPR036282">
    <property type="entry name" value="Glutathione-S-Trfase_C_sf"/>
</dbReference>
<dbReference type="Proteomes" id="UP000297716">
    <property type="component" value="Unassembled WGS sequence"/>
</dbReference>
<dbReference type="Gene3D" id="1.20.1050.10">
    <property type="match status" value="1"/>
</dbReference>